<evidence type="ECO:0000313" key="4">
    <source>
        <dbReference type="EMBL" id="HIQ63162.1"/>
    </source>
</evidence>
<comment type="caution">
    <text evidence="4">The sequence shown here is derived from an EMBL/GenBank/DDBJ whole genome shotgun (WGS) entry which is preliminary data.</text>
</comment>
<dbReference type="GO" id="GO:0006753">
    <property type="term" value="P:nucleoside phosphate metabolic process"/>
    <property type="evidence" value="ECO:0007669"/>
    <property type="project" value="TreeGrafter"/>
</dbReference>
<reference evidence="4" key="2">
    <citation type="journal article" date="2021" name="PeerJ">
        <title>Extensive microbial diversity within the chicken gut microbiome revealed by metagenomics and culture.</title>
        <authorList>
            <person name="Gilroy R."/>
            <person name="Ravi A."/>
            <person name="Getino M."/>
            <person name="Pursley I."/>
            <person name="Horton D.L."/>
            <person name="Alikhan N.F."/>
            <person name="Baker D."/>
            <person name="Gharbi K."/>
            <person name="Hall N."/>
            <person name="Watson M."/>
            <person name="Adriaenssens E.M."/>
            <person name="Foster-Nyarko E."/>
            <person name="Jarju S."/>
            <person name="Secka A."/>
            <person name="Antonio M."/>
            <person name="Oren A."/>
            <person name="Chaudhuri R.R."/>
            <person name="La Ragione R."/>
            <person name="Hildebrand F."/>
            <person name="Pallen M.J."/>
        </authorList>
    </citation>
    <scope>NUCLEOTIDE SEQUENCE</scope>
    <source>
        <strain evidence="4">ChiHile30-977</strain>
    </source>
</reference>
<evidence type="ECO:0000256" key="2">
    <source>
        <dbReference type="ARBA" id="ARBA00022801"/>
    </source>
</evidence>
<gene>
    <name evidence="4" type="ORF">IAA66_06190</name>
</gene>
<comment type="cofactor">
    <cofactor evidence="1">
        <name>Mg(2+)</name>
        <dbReference type="ChEBI" id="CHEBI:18420"/>
    </cofactor>
</comment>
<name>A0A9D0YWB1_9FIRM</name>
<dbReference type="GO" id="GO:0019693">
    <property type="term" value="P:ribose phosphate metabolic process"/>
    <property type="evidence" value="ECO:0007669"/>
    <property type="project" value="TreeGrafter"/>
</dbReference>
<evidence type="ECO:0000256" key="1">
    <source>
        <dbReference type="ARBA" id="ARBA00001946"/>
    </source>
</evidence>
<proteinExistence type="predicted"/>
<accession>A0A9D0YWB1</accession>
<protein>
    <submittedName>
        <fullName evidence="4">NUDIX hydrolase</fullName>
    </submittedName>
</protein>
<reference evidence="4" key="1">
    <citation type="submission" date="2020-10" db="EMBL/GenBank/DDBJ databases">
        <authorList>
            <person name="Gilroy R."/>
        </authorList>
    </citation>
    <scope>NUCLEOTIDE SEQUENCE</scope>
    <source>
        <strain evidence="4">ChiHile30-977</strain>
    </source>
</reference>
<dbReference type="EMBL" id="DVFI01000092">
    <property type="protein sequence ID" value="HIQ63162.1"/>
    <property type="molecule type" value="Genomic_DNA"/>
</dbReference>
<keyword evidence="2 4" id="KW-0378">Hydrolase</keyword>
<dbReference type="Gene3D" id="3.90.79.10">
    <property type="entry name" value="Nucleoside Triphosphate Pyrophosphohydrolase"/>
    <property type="match status" value="1"/>
</dbReference>
<dbReference type="PROSITE" id="PS51462">
    <property type="entry name" value="NUDIX"/>
    <property type="match status" value="1"/>
</dbReference>
<feature type="domain" description="Nudix hydrolase" evidence="3">
    <location>
        <begin position="42"/>
        <end position="172"/>
    </location>
</feature>
<evidence type="ECO:0000259" key="3">
    <source>
        <dbReference type="PROSITE" id="PS51462"/>
    </source>
</evidence>
<evidence type="ECO:0000313" key="5">
    <source>
        <dbReference type="Proteomes" id="UP000886819"/>
    </source>
</evidence>
<sequence>MDIRNLEETVISGEKVFEGKLISVEHWQVRTPGGRTALREIVRHVGAAAVVPLDADGSVTLVQQHRVAMGRVMLEIPAGKKDGPDEDALVCAKRELAEETGLRAREWRFLTTLDTSPGFLTERIGLYLAEGLSQGETNPDEDEYVRLVRMPLEEAVARVMRGEIADSKTVCGLLMAWTIYARRP</sequence>
<dbReference type="InterPro" id="IPR000086">
    <property type="entry name" value="NUDIX_hydrolase_dom"/>
</dbReference>
<dbReference type="AlphaFoldDB" id="A0A9D0YWB1"/>
<dbReference type="GO" id="GO:0005829">
    <property type="term" value="C:cytosol"/>
    <property type="evidence" value="ECO:0007669"/>
    <property type="project" value="TreeGrafter"/>
</dbReference>
<dbReference type="PANTHER" id="PTHR11839">
    <property type="entry name" value="UDP/ADP-SUGAR PYROPHOSPHATASE"/>
    <property type="match status" value="1"/>
</dbReference>
<dbReference type="SUPFAM" id="SSF55811">
    <property type="entry name" value="Nudix"/>
    <property type="match status" value="1"/>
</dbReference>
<dbReference type="InterPro" id="IPR015797">
    <property type="entry name" value="NUDIX_hydrolase-like_dom_sf"/>
</dbReference>
<dbReference type="PANTHER" id="PTHR11839:SF18">
    <property type="entry name" value="NUDIX HYDROLASE DOMAIN-CONTAINING PROTEIN"/>
    <property type="match status" value="1"/>
</dbReference>
<dbReference type="GO" id="GO:0016787">
    <property type="term" value="F:hydrolase activity"/>
    <property type="evidence" value="ECO:0007669"/>
    <property type="project" value="UniProtKB-KW"/>
</dbReference>
<organism evidence="4 5">
    <name type="scientific">Candidatus Avichristensenella intestinipullorum</name>
    <dbReference type="NCBI Taxonomy" id="2840693"/>
    <lineage>
        <taxon>Bacteria</taxon>
        <taxon>Bacillati</taxon>
        <taxon>Bacillota</taxon>
        <taxon>Clostridia</taxon>
        <taxon>Candidatus Avichristensenella</taxon>
    </lineage>
</organism>
<dbReference type="Pfam" id="PF00293">
    <property type="entry name" value="NUDIX"/>
    <property type="match status" value="1"/>
</dbReference>
<dbReference type="Proteomes" id="UP000886819">
    <property type="component" value="Unassembled WGS sequence"/>
</dbReference>